<dbReference type="GO" id="GO:0003677">
    <property type="term" value="F:DNA binding"/>
    <property type="evidence" value="ECO:0007669"/>
    <property type="project" value="UniProtKB-KW"/>
</dbReference>
<name>A0AAN8WVL1_HALRR</name>
<feature type="non-terminal residue" evidence="8">
    <location>
        <position position="1"/>
    </location>
</feature>
<feature type="domain" description="PAS" evidence="7">
    <location>
        <begin position="16"/>
        <end position="79"/>
    </location>
</feature>
<dbReference type="Gene3D" id="3.30.450.20">
    <property type="entry name" value="PAS domain"/>
    <property type="match status" value="2"/>
</dbReference>
<evidence type="ECO:0000256" key="3">
    <source>
        <dbReference type="ARBA" id="ARBA00023125"/>
    </source>
</evidence>
<dbReference type="SMART" id="SM00091">
    <property type="entry name" value="PAS"/>
    <property type="match status" value="2"/>
</dbReference>
<evidence type="ECO:0000259" key="7">
    <source>
        <dbReference type="PROSITE" id="PS50112"/>
    </source>
</evidence>
<dbReference type="GO" id="GO:0005634">
    <property type="term" value="C:nucleus"/>
    <property type="evidence" value="ECO:0007669"/>
    <property type="project" value="UniProtKB-SubCell"/>
</dbReference>
<keyword evidence="9" id="KW-1185">Reference proteome</keyword>
<dbReference type="GO" id="GO:0045944">
    <property type="term" value="P:positive regulation of transcription by RNA polymerase II"/>
    <property type="evidence" value="ECO:0007669"/>
    <property type="project" value="UniProtKB-ARBA"/>
</dbReference>
<dbReference type="InterPro" id="IPR001067">
    <property type="entry name" value="Nuc_translocat"/>
</dbReference>
<organism evidence="8 9">
    <name type="scientific">Halocaridina rubra</name>
    <name type="common">Hawaiian red shrimp</name>
    <dbReference type="NCBI Taxonomy" id="373956"/>
    <lineage>
        <taxon>Eukaryota</taxon>
        <taxon>Metazoa</taxon>
        <taxon>Ecdysozoa</taxon>
        <taxon>Arthropoda</taxon>
        <taxon>Crustacea</taxon>
        <taxon>Multicrustacea</taxon>
        <taxon>Malacostraca</taxon>
        <taxon>Eumalacostraca</taxon>
        <taxon>Eucarida</taxon>
        <taxon>Decapoda</taxon>
        <taxon>Pleocyemata</taxon>
        <taxon>Caridea</taxon>
        <taxon>Atyoidea</taxon>
        <taxon>Atyidae</taxon>
        <taxon>Halocaridina</taxon>
    </lineage>
</organism>
<dbReference type="GO" id="GO:0005667">
    <property type="term" value="C:transcription regulator complex"/>
    <property type="evidence" value="ECO:0007669"/>
    <property type="project" value="InterPro"/>
</dbReference>
<feature type="domain" description="PAS" evidence="7">
    <location>
        <begin position="208"/>
        <end position="242"/>
    </location>
</feature>
<evidence type="ECO:0000256" key="2">
    <source>
        <dbReference type="ARBA" id="ARBA00023015"/>
    </source>
</evidence>
<dbReference type="GO" id="GO:0003700">
    <property type="term" value="F:DNA-binding transcription factor activity"/>
    <property type="evidence" value="ECO:0007669"/>
    <property type="project" value="InterPro"/>
</dbReference>
<dbReference type="AlphaFoldDB" id="A0AAN8WVL1"/>
<gene>
    <name evidence="8" type="ORF">SK128_001554</name>
</gene>
<dbReference type="Pfam" id="PF00989">
    <property type="entry name" value="PAS"/>
    <property type="match status" value="1"/>
</dbReference>
<evidence type="ECO:0000256" key="4">
    <source>
        <dbReference type="ARBA" id="ARBA00023163"/>
    </source>
</evidence>
<dbReference type="InterPro" id="IPR050933">
    <property type="entry name" value="Circadian_TF"/>
</dbReference>
<sequence length="302" mass="33706">LKDDDDEPNKLSPILDKEVTKSLAEAVGGFLLLVTSTGKILYVTEAVDQCFGHSQVDLLGHTIYSVIHPDDHDFFQQQLVPRENSRRSFFCRMMEKALSRNDPGRYEIIHVVGQLKKLPQLQSSTCSVMSPTALSPATPSSCETNISGNHDGEESSDTEGDMHPLKVANRTGTHMLVSFVRVVKDRPITELSLIESTQDQYITRHGMDGRILYTDHRISFVTGLMPSEVVGTSAFTYMHQEDVLWSIVAQKLMFTSTQGEGIVSYRLKCKNGEFVTLKSRGFLEVNKQTGQVESFVCINTVL</sequence>
<dbReference type="CDD" id="cd00130">
    <property type="entry name" value="PAS"/>
    <property type="match status" value="2"/>
</dbReference>
<evidence type="ECO:0000256" key="1">
    <source>
        <dbReference type="ARBA" id="ARBA00004123"/>
    </source>
</evidence>
<proteinExistence type="predicted"/>
<feature type="non-terminal residue" evidence="8">
    <location>
        <position position="302"/>
    </location>
</feature>
<dbReference type="PRINTS" id="PR00785">
    <property type="entry name" value="NCTRNSLOCATR"/>
</dbReference>
<dbReference type="SUPFAM" id="SSF55785">
    <property type="entry name" value="PYP-like sensor domain (PAS domain)"/>
    <property type="match status" value="2"/>
</dbReference>
<evidence type="ECO:0000256" key="5">
    <source>
        <dbReference type="ARBA" id="ARBA00023242"/>
    </source>
</evidence>
<comment type="caution">
    <text evidence="8">The sequence shown here is derived from an EMBL/GenBank/DDBJ whole genome shotgun (WGS) entry which is preliminary data.</text>
</comment>
<dbReference type="InterPro" id="IPR035965">
    <property type="entry name" value="PAS-like_dom_sf"/>
</dbReference>
<feature type="region of interest" description="Disordered" evidence="6">
    <location>
        <begin position="130"/>
        <end position="161"/>
    </location>
</feature>
<dbReference type="Pfam" id="PF14598">
    <property type="entry name" value="PAS_11"/>
    <property type="match status" value="1"/>
</dbReference>
<comment type="subcellular location">
    <subcellularLocation>
        <location evidence="1">Nucleus</location>
    </subcellularLocation>
</comment>
<protein>
    <recommendedName>
        <fullName evidence="7">PAS domain-containing protein</fullName>
    </recommendedName>
</protein>
<keyword evidence="2" id="KW-0805">Transcription regulation</keyword>
<keyword evidence="3" id="KW-0238">DNA-binding</keyword>
<accession>A0AAN8WVL1</accession>
<evidence type="ECO:0000313" key="9">
    <source>
        <dbReference type="Proteomes" id="UP001381693"/>
    </source>
</evidence>
<dbReference type="PANTHER" id="PTHR23042">
    <property type="entry name" value="CIRCADIAN PROTEIN CLOCK/ARNT/BMAL/PAS"/>
    <property type="match status" value="1"/>
</dbReference>
<keyword evidence="4" id="KW-0804">Transcription</keyword>
<reference evidence="8 9" key="1">
    <citation type="submission" date="2023-11" db="EMBL/GenBank/DDBJ databases">
        <title>Halocaridina rubra genome assembly.</title>
        <authorList>
            <person name="Smith C."/>
        </authorList>
    </citation>
    <scope>NUCLEOTIDE SEQUENCE [LARGE SCALE GENOMIC DNA]</scope>
    <source>
        <strain evidence="8">EP-1</strain>
        <tissue evidence="8">Whole</tissue>
    </source>
</reference>
<evidence type="ECO:0000256" key="6">
    <source>
        <dbReference type="SAM" id="MobiDB-lite"/>
    </source>
</evidence>
<evidence type="ECO:0000313" key="8">
    <source>
        <dbReference type="EMBL" id="KAK7073111.1"/>
    </source>
</evidence>
<dbReference type="GO" id="GO:0005737">
    <property type="term" value="C:cytoplasm"/>
    <property type="evidence" value="ECO:0007669"/>
    <property type="project" value="InterPro"/>
</dbReference>
<dbReference type="NCBIfam" id="TIGR00229">
    <property type="entry name" value="sensory_box"/>
    <property type="match status" value="1"/>
</dbReference>
<dbReference type="Proteomes" id="UP001381693">
    <property type="component" value="Unassembled WGS sequence"/>
</dbReference>
<dbReference type="EMBL" id="JAXCGZ010013254">
    <property type="protein sequence ID" value="KAK7073111.1"/>
    <property type="molecule type" value="Genomic_DNA"/>
</dbReference>
<keyword evidence="5" id="KW-0539">Nucleus</keyword>
<dbReference type="PROSITE" id="PS50112">
    <property type="entry name" value="PAS"/>
    <property type="match status" value="2"/>
</dbReference>
<feature type="compositionally biased region" description="Low complexity" evidence="6">
    <location>
        <begin position="130"/>
        <end position="141"/>
    </location>
</feature>
<dbReference type="InterPro" id="IPR000014">
    <property type="entry name" value="PAS"/>
</dbReference>
<dbReference type="InterPro" id="IPR013767">
    <property type="entry name" value="PAS_fold"/>
</dbReference>